<feature type="compositionally biased region" description="Acidic residues" evidence="1">
    <location>
        <begin position="186"/>
        <end position="197"/>
    </location>
</feature>
<dbReference type="VEuPathDB" id="FungiDB:BO80DRAFT_426557"/>
<dbReference type="AlphaFoldDB" id="A0A395GUM3"/>
<reference evidence="2 3" key="1">
    <citation type="submission" date="2018-02" db="EMBL/GenBank/DDBJ databases">
        <title>The genomes of Aspergillus section Nigri reveals drivers in fungal speciation.</title>
        <authorList>
            <consortium name="DOE Joint Genome Institute"/>
            <person name="Vesth T.C."/>
            <person name="Nybo J."/>
            <person name="Theobald S."/>
            <person name="Brandl J."/>
            <person name="Frisvad J.C."/>
            <person name="Nielsen K.F."/>
            <person name="Lyhne E.K."/>
            <person name="Kogle M.E."/>
            <person name="Kuo A."/>
            <person name="Riley R."/>
            <person name="Clum A."/>
            <person name="Nolan M."/>
            <person name="Lipzen A."/>
            <person name="Salamov A."/>
            <person name="Henrissat B."/>
            <person name="Wiebenga A."/>
            <person name="De vries R.P."/>
            <person name="Grigoriev I.V."/>
            <person name="Mortensen U.H."/>
            <person name="Andersen M.R."/>
            <person name="Baker S.E."/>
        </authorList>
    </citation>
    <scope>NUCLEOTIDE SEQUENCE [LARGE SCALE GENOMIC DNA]</scope>
    <source>
        <strain evidence="2 3">CBS 121593</strain>
    </source>
</reference>
<feature type="region of interest" description="Disordered" evidence="1">
    <location>
        <begin position="1"/>
        <end position="95"/>
    </location>
</feature>
<protein>
    <submittedName>
        <fullName evidence="2">Uncharacterized protein</fullName>
    </submittedName>
</protein>
<evidence type="ECO:0000256" key="1">
    <source>
        <dbReference type="SAM" id="MobiDB-lite"/>
    </source>
</evidence>
<dbReference type="OrthoDB" id="10499854at2759"/>
<accession>A0A395GUM3</accession>
<feature type="region of interest" description="Disordered" evidence="1">
    <location>
        <begin position="176"/>
        <end position="197"/>
    </location>
</feature>
<name>A0A395GUM3_9EURO</name>
<dbReference type="EMBL" id="KZ824447">
    <property type="protein sequence ID" value="RAK99260.1"/>
    <property type="molecule type" value="Genomic_DNA"/>
</dbReference>
<feature type="compositionally biased region" description="Basic residues" evidence="1">
    <location>
        <begin position="17"/>
        <end position="31"/>
    </location>
</feature>
<keyword evidence="3" id="KW-1185">Reference proteome</keyword>
<feature type="region of interest" description="Disordered" evidence="1">
    <location>
        <begin position="115"/>
        <end position="163"/>
    </location>
</feature>
<gene>
    <name evidence="2" type="ORF">BO80DRAFT_426557</name>
</gene>
<proteinExistence type="predicted"/>
<dbReference type="Proteomes" id="UP000249402">
    <property type="component" value="Unassembled WGS sequence"/>
</dbReference>
<evidence type="ECO:0000313" key="3">
    <source>
        <dbReference type="Proteomes" id="UP000249402"/>
    </source>
</evidence>
<evidence type="ECO:0000313" key="2">
    <source>
        <dbReference type="EMBL" id="RAK99260.1"/>
    </source>
</evidence>
<sequence length="197" mass="22392">MSSHRPSPQIPRDRSIRRAQSRGRPSRKSQRRSVPSPSVVTPWHRLNSPPPTNDPTLYGEAPLSPPPETPRPFRVVAAAPAQPDPEPPAFEPLDEDWTEDVLNFAWLREDKPTSDETYYLSPASSNIFSPSTPTNSRTKRKASSSPPPSPTPKRLDKRRKEQTMVAVEVCRRLDFNPKEYQPLREDEFDGVDWDSLD</sequence>
<feature type="compositionally biased region" description="Basic and acidic residues" evidence="1">
    <location>
        <begin position="176"/>
        <end position="185"/>
    </location>
</feature>
<organism evidence="2 3">
    <name type="scientific">Aspergillus ibericus CBS 121593</name>
    <dbReference type="NCBI Taxonomy" id="1448316"/>
    <lineage>
        <taxon>Eukaryota</taxon>
        <taxon>Fungi</taxon>
        <taxon>Dikarya</taxon>
        <taxon>Ascomycota</taxon>
        <taxon>Pezizomycotina</taxon>
        <taxon>Eurotiomycetes</taxon>
        <taxon>Eurotiomycetidae</taxon>
        <taxon>Eurotiales</taxon>
        <taxon>Aspergillaceae</taxon>
        <taxon>Aspergillus</taxon>
        <taxon>Aspergillus subgen. Circumdati</taxon>
    </lineage>
</organism>
<feature type="compositionally biased region" description="Polar residues" evidence="1">
    <location>
        <begin position="122"/>
        <end position="135"/>
    </location>
</feature>
<feature type="compositionally biased region" description="Low complexity" evidence="1">
    <location>
        <begin position="32"/>
        <end position="42"/>
    </location>
</feature>
<dbReference type="GeneID" id="37224661"/>
<dbReference type="RefSeq" id="XP_025573588.1">
    <property type="nucleotide sequence ID" value="XM_025719796.1"/>
</dbReference>
<feature type="compositionally biased region" description="Low complexity" evidence="1">
    <location>
        <begin position="72"/>
        <end position="81"/>
    </location>
</feature>